<dbReference type="GO" id="GO:0004222">
    <property type="term" value="F:metalloendopeptidase activity"/>
    <property type="evidence" value="ECO:0007669"/>
    <property type="project" value="InterPro"/>
</dbReference>
<feature type="domain" description="Peptidase M16 N-terminal" evidence="3">
    <location>
        <begin position="38"/>
        <end position="179"/>
    </location>
</feature>
<dbReference type="PANTHER" id="PTHR11851">
    <property type="entry name" value="METALLOPROTEASE"/>
    <property type="match status" value="1"/>
</dbReference>
<dbReference type="EMBL" id="NBYN01000051">
    <property type="protein sequence ID" value="OSO90019.1"/>
    <property type="molecule type" value="Genomic_DNA"/>
</dbReference>
<evidence type="ECO:0000256" key="2">
    <source>
        <dbReference type="RuleBase" id="RU004447"/>
    </source>
</evidence>
<proteinExistence type="inferred from homology"/>
<sequence length="430" mass="48634">MLFNPGKLTTHITESKTLFPASIFRLDNGLTFIHQEIAATPVVVADVWVRAGATSESDPLFGMAHFLEHMIFKGTASLGPGEFDHNIERMGGVSNAATGHDYTHYYLAIASQHLVDTLPHLGELLLNAAIFEDEFMRERDVVLEEIRSCADDPDAIGFEALLKTVYENHPYGRPILGTKKELMENSPEAMRCFHRRHYQPENMTVVIVGGIERDSAWEIVNQTFKKVKNQDNLSTSNQLAAPKIRHVKRQELILPRIEQARLIMAWNLPGIDELAIANGLEILSVILGQGRTSRLVNDLREEKQLVQGICTNFSVQKDSSLLTITAYLEPEYLDRVENLILEHLHRLQIHGVTEQELKRTQRSLCNDYAFSTETPNQLASLYGYYNTIAKAELSVAYPEQIQSFNAKKLQKVAQNYISLQDYAVTILKPY</sequence>
<evidence type="ECO:0000259" key="4">
    <source>
        <dbReference type="Pfam" id="PF05193"/>
    </source>
</evidence>
<evidence type="ECO:0000313" key="5">
    <source>
        <dbReference type="EMBL" id="OSO90019.1"/>
    </source>
</evidence>
<reference evidence="6" key="1">
    <citation type="submission" date="2017-04" db="EMBL/GenBank/DDBJ databases">
        <authorList>
            <person name="Abreu V.A."/>
            <person name="Popin R.V."/>
            <person name="Rigonato J."/>
            <person name="Andreote A.P."/>
            <person name="Schaker P.C."/>
            <person name="Hoff-Risseti C."/>
            <person name="Alvarenga D.O."/>
            <person name="Varani A.M."/>
            <person name="Fiore M.F."/>
        </authorList>
    </citation>
    <scope>NUCLEOTIDE SEQUENCE [LARGE SCALE GENOMIC DNA]</scope>
    <source>
        <strain evidence="6">CENA303</strain>
    </source>
</reference>
<dbReference type="Proteomes" id="UP000192997">
    <property type="component" value="Unassembled WGS sequence"/>
</dbReference>
<dbReference type="PROSITE" id="PS00143">
    <property type="entry name" value="INSULINASE"/>
    <property type="match status" value="1"/>
</dbReference>
<dbReference type="SUPFAM" id="SSF63411">
    <property type="entry name" value="LuxS/MPP-like metallohydrolase"/>
    <property type="match status" value="2"/>
</dbReference>
<comment type="similarity">
    <text evidence="1 2">Belongs to the peptidase M16 family.</text>
</comment>
<comment type="caution">
    <text evidence="5">The sequence shown here is derived from an EMBL/GenBank/DDBJ whole genome shotgun (WGS) entry which is preliminary data.</text>
</comment>
<protein>
    <submittedName>
        <fullName evidence="5">Peptidase M16</fullName>
    </submittedName>
</protein>
<dbReference type="GO" id="GO:0046872">
    <property type="term" value="F:metal ion binding"/>
    <property type="evidence" value="ECO:0007669"/>
    <property type="project" value="InterPro"/>
</dbReference>
<name>A0A1X4G5S3_9CYAN</name>
<dbReference type="Pfam" id="PF05193">
    <property type="entry name" value="Peptidase_M16_C"/>
    <property type="match status" value="1"/>
</dbReference>
<evidence type="ECO:0000313" key="6">
    <source>
        <dbReference type="Proteomes" id="UP000192997"/>
    </source>
</evidence>
<accession>A0A1X4G5S3</accession>
<dbReference type="Gene3D" id="3.30.830.10">
    <property type="entry name" value="Metalloenzyme, LuxS/M16 peptidase-like"/>
    <property type="match status" value="2"/>
</dbReference>
<dbReference type="AlphaFoldDB" id="A0A1X4G5S3"/>
<dbReference type="GO" id="GO:0006508">
    <property type="term" value="P:proteolysis"/>
    <property type="evidence" value="ECO:0007669"/>
    <property type="project" value="InterPro"/>
</dbReference>
<organism evidence="5 6">
    <name type="scientific">Cylindrospermopsis raciborskii CENA303</name>
    <dbReference type="NCBI Taxonomy" id="1170769"/>
    <lineage>
        <taxon>Bacteria</taxon>
        <taxon>Bacillati</taxon>
        <taxon>Cyanobacteriota</taxon>
        <taxon>Cyanophyceae</taxon>
        <taxon>Nostocales</taxon>
        <taxon>Aphanizomenonaceae</taxon>
        <taxon>Cylindrospermopsis</taxon>
    </lineage>
</organism>
<evidence type="ECO:0000256" key="1">
    <source>
        <dbReference type="ARBA" id="ARBA00007261"/>
    </source>
</evidence>
<gene>
    <name evidence="5" type="ORF">B7O87_10015</name>
</gene>
<dbReference type="PANTHER" id="PTHR11851:SF49">
    <property type="entry name" value="MITOCHONDRIAL-PROCESSING PEPTIDASE SUBUNIT ALPHA"/>
    <property type="match status" value="1"/>
</dbReference>
<dbReference type="InterPro" id="IPR050361">
    <property type="entry name" value="MPP/UQCRC_Complex"/>
</dbReference>
<dbReference type="InterPro" id="IPR011249">
    <property type="entry name" value="Metalloenz_LuxS/M16"/>
</dbReference>
<dbReference type="Pfam" id="PF00675">
    <property type="entry name" value="Peptidase_M16"/>
    <property type="match status" value="1"/>
</dbReference>
<dbReference type="InterPro" id="IPR007863">
    <property type="entry name" value="Peptidase_M16_C"/>
</dbReference>
<evidence type="ECO:0000259" key="3">
    <source>
        <dbReference type="Pfam" id="PF00675"/>
    </source>
</evidence>
<feature type="domain" description="Peptidase M16 C-terminal" evidence="4">
    <location>
        <begin position="187"/>
        <end position="364"/>
    </location>
</feature>
<dbReference type="InterPro" id="IPR011765">
    <property type="entry name" value="Pept_M16_N"/>
</dbReference>
<dbReference type="InterPro" id="IPR001431">
    <property type="entry name" value="Pept_M16_Zn_BS"/>
</dbReference>